<sequence>MGLQRVWIETLDGGLVRADQVVEVLAHRTAAFSGKPARWLLDVVLPVGQGAGTAAQWNLGASHRTLTQTADEPAGAAARLARLLWELDERDAAGIVTVRRSPDGLELDLQPFAPSTAPRSPAPAHT</sequence>
<accession>A0ABT5SXF9</accession>
<protein>
    <submittedName>
        <fullName evidence="2">Uncharacterized protein</fullName>
    </submittedName>
</protein>
<dbReference type="EMBL" id="JAQZAO010000008">
    <property type="protein sequence ID" value="MDD7967537.1"/>
    <property type="molecule type" value="Genomic_DNA"/>
</dbReference>
<dbReference type="RefSeq" id="WP_274202056.1">
    <property type="nucleotide sequence ID" value="NZ_JAQZAO010000008.1"/>
</dbReference>
<feature type="compositionally biased region" description="Low complexity" evidence="1">
    <location>
        <begin position="111"/>
        <end position="126"/>
    </location>
</feature>
<dbReference type="Proteomes" id="UP001300763">
    <property type="component" value="Unassembled WGS sequence"/>
</dbReference>
<proteinExistence type="predicted"/>
<feature type="region of interest" description="Disordered" evidence="1">
    <location>
        <begin position="107"/>
        <end position="126"/>
    </location>
</feature>
<reference evidence="2 3" key="1">
    <citation type="submission" date="2023-02" db="EMBL/GenBank/DDBJ databases">
        <title>Genome sequencing required for Actinomycetospora new species description.</title>
        <authorList>
            <person name="Saimee Y."/>
            <person name="Duangmal K."/>
        </authorList>
    </citation>
    <scope>NUCLEOTIDE SEQUENCE [LARGE SCALE GENOMIC DNA]</scope>
    <source>
        <strain evidence="2 3">DW7H6</strain>
    </source>
</reference>
<comment type="caution">
    <text evidence="2">The sequence shown here is derived from an EMBL/GenBank/DDBJ whole genome shotgun (WGS) entry which is preliminary data.</text>
</comment>
<gene>
    <name evidence="2" type="ORF">PGB27_19535</name>
</gene>
<name>A0ABT5SXF9_9PSEU</name>
<evidence type="ECO:0000256" key="1">
    <source>
        <dbReference type="SAM" id="MobiDB-lite"/>
    </source>
</evidence>
<organism evidence="2 3">
    <name type="scientific">Actinomycetospora lemnae</name>
    <dbReference type="NCBI Taxonomy" id="3019891"/>
    <lineage>
        <taxon>Bacteria</taxon>
        <taxon>Bacillati</taxon>
        <taxon>Actinomycetota</taxon>
        <taxon>Actinomycetes</taxon>
        <taxon>Pseudonocardiales</taxon>
        <taxon>Pseudonocardiaceae</taxon>
        <taxon>Actinomycetospora</taxon>
    </lineage>
</organism>
<keyword evidence="3" id="KW-1185">Reference proteome</keyword>
<evidence type="ECO:0000313" key="3">
    <source>
        <dbReference type="Proteomes" id="UP001300763"/>
    </source>
</evidence>
<evidence type="ECO:0000313" key="2">
    <source>
        <dbReference type="EMBL" id="MDD7967537.1"/>
    </source>
</evidence>